<evidence type="ECO:0000313" key="2">
    <source>
        <dbReference type="EMBL" id="AIE95728.1"/>
    </source>
</evidence>
<dbReference type="AlphaFoldDB" id="A0A075FWM2"/>
<reference evidence="2" key="1">
    <citation type="journal article" date="2014" name="Genome Biol. Evol.">
        <title>Pangenome evidence for extensive interdomain horizontal transfer affecting lineage core and shell genes in uncultured planktonic thaumarchaeota and euryarchaeota.</title>
        <authorList>
            <person name="Deschamps P."/>
            <person name="Zivanovic Y."/>
            <person name="Moreira D."/>
            <person name="Rodriguez-Valera F."/>
            <person name="Lopez-Garcia P."/>
        </authorList>
    </citation>
    <scope>NUCLEOTIDE SEQUENCE</scope>
</reference>
<organism evidence="2">
    <name type="scientific">uncultured marine group II/III euryarchaeote AD1000_69_E07</name>
    <dbReference type="NCBI Taxonomy" id="1457801"/>
    <lineage>
        <taxon>Archaea</taxon>
        <taxon>Methanobacteriati</taxon>
        <taxon>Methanobacteriota</taxon>
        <taxon>environmental samples</taxon>
    </lineage>
</organism>
<feature type="compositionally biased region" description="Basic and acidic residues" evidence="1">
    <location>
        <begin position="29"/>
        <end position="45"/>
    </location>
</feature>
<proteinExistence type="predicted"/>
<name>A0A075FWM2_9EURY</name>
<sequence>MYPPRPCQLCRFSGVVWGRFGATCGPQKPSRERAAAEPGIRKEEGEQVGTPCGREDDGRTEEDESGENWGELDERKGKEGEGSWRKRRRKLRKSETEPATGKTKTEAEELSRGDTRGRGRRTNLEAV</sequence>
<feature type="compositionally biased region" description="Basic and acidic residues" evidence="1">
    <location>
        <begin position="72"/>
        <end position="84"/>
    </location>
</feature>
<evidence type="ECO:0000256" key="1">
    <source>
        <dbReference type="SAM" id="MobiDB-lite"/>
    </source>
</evidence>
<dbReference type="EMBL" id="KF900459">
    <property type="protein sequence ID" value="AIE95728.1"/>
    <property type="molecule type" value="Genomic_DNA"/>
</dbReference>
<accession>A0A075FWM2</accession>
<feature type="compositionally biased region" description="Basic and acidic residues" evidence="1">
    <location>
        <begin position="103"/>
        <end position="117"/>
    </location>
</feature>
<protein>
    <submittedName>
        <fullName evidence="2">Uncharacterized protein</fullName>
    </submittedName>
</protein>
<feature type="region of interest" description="Disordered" evidence="1">
    <location>
        <begin position="21"/>
        <end position="127"/>
    </location>
</feature>